<dbReference type="InterPro" id="IPR022907">
    <property type="entry name" value="VapC_family"/>
</dbReference>
<accession>A0ABU7XKX2</accession>
<keyword evidence="5" id="KW-0460">Magnesium</keyword>
<feature type="domain" description="PIN" evidence="6">
    <location>
        <begin position="5"/>
        <end position="120"/>
    </location>
</feature>
<gene>
    <name evidence="5" type="primary">vapC</name>
    <name evidence="7" type="ORF">V3H18_16020</name>
</gene>
<dbReference type="HAMAP" id="MF_00265">
    <property type="entry name" value="VapC_Nob1"/>
    <property type="match status" value="1"/>
</dbReference>
<proteinExistence type="inferred from homology"/>
<evidence type="ECO:0000256" key="5">
    <source>
        <dbReference type="HAMAP-Rule" id="MF_00265"/>
    </source>
</evidence>
<keyword evidence="3 5" id="KW-0479">Metal-binding</keyword>
<dbReference type="Pfam" id="PF01850">
    <property type="entry name" value="PIN"/>
    <property type="match status" value="1"/>
</dbReference>
<evidence type="ECO:0000313" key="8">
    <source>
        <dbReference type="Proteomes" id="UP001350748"/>
    </source>
</evidence>
<protein>
    <recommendedName>
        <fullName evidence="5">Ribonuclease VapC</fullName>
        <shortName evidence="5">RNase VapC</shortName>
        <ecNumber evidence="5">3.1.-.-</ecNumber>
    </recommendedName>
    <alternativeName>
        <fullName evidence="5">Toxin VapC</fullName>
    </alternativeName>
</protein>
<dbReference type="Gene3D" id="3.40.50.1010">
    <property type="entry name" value="5'-nuclease"/>
    <property type="match status" value="1"/>
</dbReference>
<dbReference type="InterPro" id="IPR002716">
    <property type="entry name" value="PIN_dom"/>
</dbReference>
<dbReference type="EC" id="3.1.-.-" evidence="5"/>
<feature type="binding site" evidence="5">
    <location>
        <position position="101"/>
    </location>
    <ligand>
        <name>Mg(2+)</name>
        <dbReference type="ChEBI" id="CHEBI:18420"/>
    </ligand>
</feature>
<reference evidence="7 8" key="1">
    <citation type="submission" date="2024-02" db="EMBL/GenBank/DDBJ databases">
        <authorList>
            <person name="Grouzdev D."/>
        </authorList>
    </citation>
    <scope>NUCLEOTIDE SEQUENCE [LARGE SCALE GENOMIC DNA]</scope>
    <source>
        <strain evidence="7 8">9N</strain>
    </source>
</reference>
<dbReference type="EMBL" id="JAZHYN010000075">
    <property type="protein sequence ID" value="MEF3368042.1"/>
    <property type="molecule type" value="Genomic_DNA"/>
</dbReference>
<dbReference type="RefSeq" id="WP_332083081.1">
    <property type="nucleotide sequence ID" value="NZ_JAZHYN010000075.1"/>
</dbReference>
<feature type="binding site" evidence="5">
    <location>
        <position position="7"/>
    </location>
    <ligand>
        <name>Mg(2+)</name>
        <dbReference type="ChEBI" id="CHEBI:18420"/>
    </ligand>
</feature>
<comment type="caution">
    <text evidence="7">The sequence shown here is derived from an EMBL/GenBank/DDBJ whole genome shotgun (WGS) entry which is preliminary data.</text>
</comment>
<evidence type="ECO:0000256" key="4">
    <source>
        <dbReference type="ARBA" id="ARBA00022801"/>
    </source>
</evidence>
<comment type="similarity">
    <text evidence="5">Belongs to the PINc/VapC protein family.</text>
</comment>
<comment type="function">
    <text evidence="5">Toxic component of a toxin-antitoxin (TA) system. An RNase.</text>
</comment>
<comment type="cofactor">
    <cofactor evidence="5">
        <name>Mg(2+)</name>
        <dbReference type="ChEBI" id="CHEBI:18420"/>
    </cofactor>
</comment>
<dbReference type="CDD" id="cd18692">
    <property type="entry name" value="PIN_VapC-like"/>
    <property type="match status" value="1"/>
</dbReference>
<evidence type="ECO:0000256" key="2">
    <source>
        <dbReference type="ARBA" id="ARBA00022722"/>
    </source>
</evidence>
<keyword evidence="1 5" id="KW-1277">Toxin-antitoxin system</keyword>
<name>A0ABU7XKX2_9HYPH</name>
<evidence type="ECO:0000256" key="3">
    <source>
        <dbReference type="ARBA" id="ARBA00022723"/>
    </source>
</evidence>
<evidence type="ECO:0000259" key="6">
    <source>
        <dbReference type="Pfam" id="PF01850"/>
    </source>
</evidence>
<keyword evidence="4 5" id="KW-0378">Hydrolase</keyword>
<evidence type="ECO:0000313" key="7">
    <source>
        <dbReference type="EMBL" id="MEF3368042.1"/>
    </source>
</evidence>
<dbReference type="InterPro" id="IPR029060">
    <property type="entry name" value="PIN-like_dom_sf"/>
</dbReference>
<dbReference type="Proteomes" id="UP001350748">
    <property type="component" value="Unassembled WGS sequence"/>
</dbReference>
<keyword evidence="5" id="KW-0800">Toxin</keyword>
<organism evidence="7 8">
    <name type="scientific">Methylocystis borbori</name>
    <dbReference type="NCBI Taxonomy" id="3118750"/>
    <lineage>
        <taxon>Bacteria</taxon>
        <taxon>Pseudomonadati</taxon>
        <taxon>Pseudomonadota</taxon>
        <taxon>Alphaproteobacteria</taxon>
        <taxon>Hyphomicrobiales</taxon>
        <taxon>Methylocystaceae</taxon>
        <taxon>Methylocystis</taxon>
    </lineage>
</organism>
<sequence length="137" mass="15260">MTAGFLDTNILLYSISRAPAEKAKRERAIALLEEDDWSLSAQVLQEFYVQATRPSRADALPHDIAAGLVRAWQRFRVQDITPALVNAALDIKSRYGFSYWDAAIVAAALAQGRARLYSEDLSHGQIVEGLQIVDPFR</sequence>
<dbReference type="SUPFAM" id="SSF88723">
    <property type="entry name" value="PIN domain-like"/>
    <property type="match status" value="1"/>
</dbReference>
<evidence type="ECO:0000256" key="1">
    <source>
        <dbReference type="ARBA" id="ARBA00022649"/>
    </source>
</evidence>
<keyword evidence="8" id="KW-1185">Reference proteome</keyword>
<keyword evidence="2 5" id="KW-0540">Nuclease</keyword>